<proteinExistence type="predicted"/>
<feature type="compositionally biased region" description="Basic residues" evidence="1">
    <location>
        <begin position="657"/>
        <end position="667"/>
    </location>
</feature>
<feature type="compositionally biased region" description="Polar residues" evidence="1">
    <location>
        <begin position="66"/>
        <end position="89"/>
    </location>
</feature>
<comment type="caution">
    <text evidence="2">The sequence shown here is derived from an EMBL/GenBank/DDBJ whole genome shotgun (WGS) entry which is preliminary data.</text>
</comment>
<keyword evidence="3" id="KW-1185">Reference proteome</keyword>
<evidence type="ECO:0000313" key="3">
    <source>
        <dbReference type="Proteomes" id="UP000076154"/>
    </source>
</evidence>
<feature type="compositionally biased region" description="Low complexity" evidence="1">
    <location>
        <begin position="140"/>
        <end position="149"/>
    </location>
</feature>
<feature type="region of interest" description="Disordered" evidence="1">
    <location>
        <begin position="532"/>
        <end position="620"/>
    </location>
</feature>
<feature type="compositionally biased region" description="Basic and acidic residues" evidence="1">
    <location>
        <begin position="636"/>
        <end position="650"/>
    </location>
</feature>
<protein>
    <submittedName>
        <fullName evidence="2">Uncharacterized protein</fullName>
    </submittedName>
</protein>
<reference evidence="2" key="1">
    <citation type="submission" date="2018-04" db="EMBL/GenBank/DDBJ databases">
        <title>Whole genome sequencing of Hypsizygus marmoreus.</title>
        <authorList>
            <person name="Choi I.-G."/>
            <person name="Min B."/>
            <person name="Kim J.-G."/>
            <person name="Kim S."/>
            <person name="Oh Y.-L."/>
            <person name="Kong W.-S."/>
            <person name="Park H."/>
            <person name="Jeong J."/>
            <person name="Song E.-S."/>
        </authorList>
    </citation>
    <scope>NUCLEOTIDE SEQUENCE [LARGE SCALE GENOMIC DNA]</scope>
    <source>
        <strain evidence="2">51987-8</strain>
    </source>
</reference>
<dbReference type="OrthoDB" id="2564267at2759"/>
<evidence type="ECO:0000313" key="2">
    <source>
        <dbReference type="EMBL" id="RDB22575.1"/>
    </source>
</evidence>
<dbReference type="STRING" id="39966.A0A369JQA9"/>
<organism evidence="2 3">
    <name type="scientific">Hypsizygus marmoreus</name>
    <name type="common">White beech mushroom</name>
    <name type="synonym">Agaricus marmoreus</name>
    <dbReference type="NCBI Taxonomy" id="39966"/>
    <lineage>
        <taxon>Eukaryota</taxon>
        <taxon>Fungi</taxon>
        <taxon>Dikarya</taxon>
        <taxon>Basidiomycota</taxon>
        <taxon>Agaricomycotina</taxon>
        <taxon>Agaricomycetes</taxon>
        <taxon>Agaricomycetidae</taxon>
        <taxon>Agaricales</taxon>
        <taxon>Tricholomatineae</taxon>
        <taxon>Lyophyllaceae</taxon>
        <taxon>Hypsizygus</taxon>
    </lineage>
</organism>
<sequence>MSVPFSRIQLAKALLEYDNDPSNPDAPNRSAHESAIFAPLRRNAESRPSLSSRRSDYLGVPVASGGNPNTLTDNRQSRASGVSINTLQNPFGADDHLEEDEEDEEDALEVDLASWGLDAFIPKDKASRNGKGKGKSTDMVSPHSVSSVSAHQPFTSRDAAVTVPRRALGASRSMSVGGNLEYFGTNDGDRLSSLRMDDRRRSIGSPMDDPSAELSMPRRRASSYTALSNPLTSPSQSVPFPTPSIRSVSPNANEDIGFRSSSFGGRFDTNMPPEPRLSLASMDSKVLLKDAEPPLDHRQRTISNATMATALPADDNPFAVRPPSRGSRFDPKVIAHARTVSNASMGSRMLLDNDAMSTRTAQVPDERERRYSTTLDLLRPKVLVMPSPLQPTTPSLPPPNGKVRDGFQLSTDGPPLPPGARSARRASAVLESPPIASNSFTPNAVAGLSLSQLTFRNTLRIGDQRDSYIEGGLPRATQDGEQAILDIEPDEPPIPVTPELEDAFKTSRPAGKLYGKSLIDDLENRKAQMRNKQRVFTGDERPSMMARGSHRSSTLIDPAALQSRPVSQHMPSFESQGSQQALGRRNSANIKPLLNFDEDDKIPTSKSSGAALPGGRSVFGVDTLWEREMVKLREIEAKEKAEAEERRNRGEEEDGTKKKKKHKRKDKSKGILTPDPGSLAAETSPEPRVSMEPPILPDIQRALRRPPPQVPDDESESDQSDDAGPSGMQIVHPTDVNWHADSSDEDDGPRRTTGTGLRFPSKHGRKRTNDSDEDLPLSVAVSRVGLQPSLLRTGDGDSDDERPLSTLLQKKQTSLPPINFDNLLATNEDDDNQPLGLRVSRLAPSMHASNINGDDDDRPLAYHPEQQRRTQYQMMAQQQQQQQLMMQAQMHNSMYFSPPSMMGSPFFGQTMMPMMMQPPMPIPSPPPMHDEAKFGRVDKWRRDVAVEGDV</sequence>
<feature type="compositionally biased region" description="Polar residues" evidence="1">
    <location>
        <begin position="564"/>
        <end position="589"/>
    </location>
</feature>
<dbReference type="AlphaFoldDB" id="A0A369JQA9"/>
<dbReference type="InParanoid" id="A0A369JQA9"/>
<feature type="compositionally biased region" description="Acidic residues" evidence="1">
    <location>
        <begin position="711"/>
        <end position="721"/>
    </location>
</feature>
<dbReference type="EMBL" id="LUEZ02000049">
    <property type="protein sequence ID" value="RDB22575.1"/>
    <property type="molecule type" value="Genomic_DNA"/>
</dbReference>
<dbReference type="Proteomes" id="UP000076154">
    <property type="component" value="Unassembled WGS sequence"/>
</dbReference>
<accession>A0A369JQA9</accession>
<feature type="compositionally biased region" description="Acidic residues" evidence="1">
    <location>
        <begin position="96"/>
        <end position="105"/>
    </location>
</feature>
<feature type="compositionally biased region" description="Polar residues" evidence="1">
    <location>
        <begin position="222"/>
        <end position="240"/>
    </location>
</feature>
<name>A0A369JQA9_HYPMA</name>
<evidence type="ECO:0000256" key="1">
    <source>
        <dbReference type="SAM" id="MobiDB-lite"/>
    </source>
</evidence>
<feature type="region of interest" description="Disordered" evidence="1">
    <location>
        <begin position="123"/>
        <end position="157"/>
    </location>
</feature>
<feature type="region of interest" description="Disordered" evidence="1">
    <location>
        <begin position="17"/>
        <end position="105"/>
    </location>
</feature>
<feature type="region of interest" description="Disordered" evidence="1">
    <location>
        <begin position="186"/>
        <end position="240"/>
    </location>
</feature>
<feature type="region of interest" description="Disordered" evidence="1">
    <location>
        <begin position="636"/>
        <end position="780"/>
    </location>
</feature>
<feature type="compositionally biased region" description="Basic and acidic residues" evidence="1">
    <location>
        <begin position="187"/>
        <end position="201"/>
    </location>
</feature>
<gene>
    <name evidence="2" type="ORF">Hypma_010213</name>
</gene>